<dbReference type="InterPro" id="IPR006103">
    <property type="entry name" value="Glyco_hydro_2_cat"/>
</dbReference>
<evidence type="ECO:0000256" key="1">
    <source>
        <dbReference type="SAM" id="Phobius"/>
    </source>
</evidence>
<dbReference type="SUPFAM" id="SSF51445">
    <property type="entry name" value="(Trans)glycosidases"/>
    <property type="match status" value="1"/>
</dbReference>
<dbReference type="GO" id="GO:0004553">
    <property type="term" value="F:hydrolase activity, hydrolyzing O-glycosyl compounds"/>
    <property type="evidence" value="ECO:0007669"/>
    <property type="project" value="InterPro"/>
</dbReference>
<keyword evidence="1" id="KW-1133">Transmembrane helix</keyword>
<organism evidence="4 5">
    <name type="scientific">Syntrophobacter fumaroxidans (strain DSM 10017 / MPOB)</name>
    <dbReference type="NCBI Taxonomy" id="335543"/>
    <lineage>
        <taxon>Bacteria</taxon>
        <taxon>Pseudomonadati</taxon>
        <taxon>Thermodesulfobacteriota</taxon>
        <taxon>Syntrophobacteria</taxon>
        <taxon>Syntrophobacterales</taxon>
        <taxon>Syntrophobacteraceae</taxon>
        <taxon>Syntrophobacter</taxon>
    </lineage>
</organism>
<dbReference type="InParanoid" id="A0LP64"/>
<protein>
    <submittedName>
        <fullName evidence="4">Glycosyl transferase, family 2</fullName>
    </submittedName>
</protein>
<dbReference type="eggNOG" id="COG1216">
    <property type="taxonomic scope" value="Bacteria"/>
</dbReference>
<keyword evidence="1" id="KW-0472">Membrane</keyword>
<dbReference type="SUPFAM" id="SSF53448">
    <property type="entry name" value="Nucleotide-diphospho-sugar transferases"/>
    <property type="match status" value="1"/>
</dbReference>
<accession>A0LP64</accession>
<dbReference type="Pfam" id="PF02836">
    <property type="entry name" value="Glyco_hydro_2_C"/>
    <property type="match status" value="1"/>
</dbReference>
<feature type="transmembrane region" description="Helical" evidence="1">
    <location>
        <begin position="859"/>
        <end position="878"/>
    </location>
</feature>
<reference evidence="4 5" key="1">
    <citation type="submission" date="2006-10" db="EMBL/GenBank/DDBJ databases">
        <title>Complete sequence of Syntrophobacter fumaroxidans MPOB.</title>
        <authorList>
            <consortium name="US DOE Joint Genome Institute"/>
            <person name="Copeland A."/>
            <person name="Lucas S."/>
            <person name="Lapidus A."/>
            <person name="Barry K."/>
            <person name="Detter J.C."/>
            <person name="Glavina del Rio T."/>
            <person name="Hammon N."/>
            <person name="Israni S."/>
            <person name="Pitluck S."/>
            <person name="Goltsman E.G."/>
            <person name="Martinez M."/>
            <person name="Schmutz J."/>
            <person name="Larimer F."/>
            <person name="Land M."/>
            <person name="Hauser L."/>
            <person name="Kyrpides N."/>
            <person name="Kim E."/>
            <person name="Boone D.R."/>
            <person name="Brockman F."/>
            <person name="Culley D."/>
            <person name="Ferry J."/>
            <person name="Gunsalus R."/>
            <person name="McInerney M.J."/>
            <person name="Morrison M."/>
            <person name="Plugge C."/>
            <person name="Rohlin L."/>
            <person name="Scholten J."/>
            <person name="Sieber J."/>
            <person name="Stams A.J.M."/>
            <person name="Worm P."/>
            <person name="Henstra A.M."/>
            <person name="Richardson P."/>
        </authorList>
    </citation>
    <scope>NUCLEOTIDE SEQUENCE [LARGE SCALE GENOMIC DNA]</scope>
    <source>
        <strain evidence="5">DSM 10017 / MPOB</strain>
    </source>
</reference>
<feature type="transmembrane region" description="Helical" evidence="1">
    <location>
        <begin position="684"/>
        <end position="701"/>
    </location>
</feature>
<evidence type="ECO:0000313" key="5">
    <source>
        <dbReference type="Proteomes" id="UP000001784"/>
    </source>
</evidence>
<dbReference type="EMBL" id="CP000478">
    <property type="protein sequence ID" value="ABK19216.1"/>
    <property type="molecule type" value="Genomic_DNA"/>
</dbReference>
<sequence>MARPAHKIFDLAADDRMEDGDGIEPLENRAEETTVLRPRIARDAVPIDGRTGTEDGAEKKEPLSFKIQSDESGILRPVFPKAGNSTGVARFFLSPPKTIPVVDGVRPQVKGKFLFVGDDKFYVRGVTYGPFRPEEDGCEYHTPEVVDKDFAQMAANSINAVRTYTVPPRWLLDIAQKHGLRVMVGLPWEEHIAFLDSKKMARDIERRVRLGVKECAGHPALLCLTIGNEIPASIVRWYGARKVENFLKRLYEAAKAEDPEALVTYVNFPTTEYLQLPFVDFVSFNVYLETREKLEGYLARLQNLAGEKPLVMAEIGLDSIRNGVDVQASTLSWQIRSTFATGCAGMFVFSWTDEWHRGGFDIDDWGFGVTDRDRNPKPTLDAIRKAFAEIPFAPDLEWPSISVVVCSYNGSRTIRNCLDGLRRLDYPNFEVVVVNDGSTDGTGEIAAEYGFKVINTTNHGLSSARNTGMRAAKGEIVAYIDDDARPDPHWLTYLAYTFLTTDHVGVGGPNLPPPEDGPIAACVANSPGGPIHVLLTDQEAEHIPGCNMAFRKSALEAIDGFDHRFRIAGDDVDLCWRLQKKGWTLGFNPAAMVWHHRRNSVKAYWKQQKNYGKAEAFLEKKWPEKYNAAGHVPWAGRLYFKGFEQLLSWSRGRIYQGTWGSALFQSIYQPAPTLLWSLPMMPEWYAIIAALAVFSVLGIEWSPLLLALPLLLFAVFVPVLHACMCAMHVDFSQHGGSRRQVFKLRVLTATLHLMQPLARLVGRVRLGLTPWRNCSVPGIAQPWPWPRMFTVWSEQWRSPLDWLESLESGIRGLRTVVLRGGDFDRWDLELRGGLLGSVRVLMAVEEHGGGRQFVRVRTWPRCSTAGIAVTLLFGFLAACAALSHAWMACGLFYAIAFLFMIWIVKECSAAMSVMVRLLGTENDS</sequence>
<dbReference type="PANTHER" id="PTHR43685">
    <property type="entry name" value="GLYCOSYLTRANSFERASE"/>
    <property type="match status" value="1"/>
</dbReference>
<dbReference type="CAZy" id="GT2">
    <property type="family name" value="Glycosyltransferase Family 2"/>
</dbReference>
<dbReference type="InterPro" id="IPR017853">
    <property type="entry name" value="GH"/>
</dbReference>
<keyword evidence="1" id="KW-0812">Transmembrane</keyword>
<dbReference type="KEGG" id="sfu:Sfum_3546"/>
<dbReference type="InterPro" id="IPR050834">
    <property type="entry name" value="Glycosyltransf_2"/>
</dbReference>
<dbReference type="STRING" id="335543.Sfum_3546"/>
<dbReference type="AlphaFoldDB" id="A0LP64"/>
<name>A0LP64_SYNFM</name>
<keyword evidence="4" id="KW-0808">Transferase</keyword>
<keyword evidence="5" id="KW-1185">Reference proteome</keyword>
<dbReference type="Gene3D" id="3.90.550.10">
    <property type="entry name" value="Spore Coat Polysaccharide Biosynthesis Protein SpsA, Chain A"/>
    <property type="match status" value="1"/>
</dbReference>
<feature type="domain" description="Glycoside hydrolase family 2 catalytic" evidence="3">
    <location>
        <begin position="109"/>
        <end position="323"/>
    </location>
</feature>
<dbReference type="HOGENOM" id="CLU_315901_0_0_7"/>
<gene>
    <name evidence="4" type="ordered locus">Sfum_3546</name>
</gene>
<dbReference type="GO" id="GO:0016740">
    <property type="term" value="F:transferase activity"/>
    <property type="evidence" value="ECO:0007669"/>
    <property type="project" value="UniProtKB-KW"/>
</dbReference>
<evidence type="ECO:0000313" key="4">
    <source>
        <dbReference type="EMBL" id="ABK19216.1"/>
    </source>
</evidence>
<evidence type="ECO:0000259" key="3">
    <source>
        <dbReference type="Pfam" id="PF02836"/>
    </source>
</evidence>
<dbReference type="Gene3D" id="3.20.20.80">
    <property type="entry name" value="Glycosidases"/>
    <property type="match status" value="1"/>
</dbReference>
<feature type="domain" description="Glycosyltransferase 2-like" evidence="2">
    <location>
        <begin position="402"/>
        <end position="557"/>
    </location>
</feature>
<proteinExistence type="predicted"/>
<feature type="transmembrane region" description="Helical" evidence="1">
    <location>
        <begin position="884"/>
        <end position="904"/>
    </location>
</feature>
<dbReference type="InterPro" id="IPR029044">
    <property type="entry name" value="Nucleotide-diphossugar_trans"/>
</dbReference>
<evidence type="ECO:0000259" key="2">
    <source>
        <dbReference type="Pfam" id="PF00535"/>
    </source>
</evidence>
<dbReference type="Proteomes" id="UP000001784">
    <property type="component" value="Chromosome"/>
</dbReference>
<dbReference type="InterPro" id="IPR001173">
    <property type="entry name" value="Glyco_trans_2-like"/>
</dbReference>
<dbReference type="PANTHER" id="PTHR43685:SF3">
    <property type="entry name" value="SLR2126 PROTEIN"/>
    <property type="match status" value="1"/>
</dbReference>
<dbReference type="eggNOG" id="COG3250">
    <property type="taxonomic scope" value="Bacteria"/>
</dbReference>
<dbReference type="GO" id="GO:0005975">
    <property type="term" value="P:carbohydrate metabolic process"/>
    <property type="evidence" value="ECO:0007669"/>
    <property type="project" value="InterPro"/>
</dbReference>
<dbReference type="RefSeq" id="WP_011700341.1">
    <property type="nucleotide sequence ID" value="NC_008554.1"/>
</dbReference>
<dbReference type="CAZy" id="GH2">
    <property type="family name" value="Glycoside Hydrolase Family 2"/>
</dbReference>
<dbReference type="Pfam" id="PF00535">
    <property type="entry name" value="Glycos_transf_2"/>
    <property type="match status" value="1"/>
</dbReference>